<dbReference type="Proteomes" id="UP001575181">
    <property type="component" value="Unassembled WGS sequence"/>
</dbReference>
<feature type="region of interest" description="Disordered" evidence="1">
    <location>
        <begin position="33"/>
        <end position="122"/>
    </location>
</feature>
<dbReference type="InterPro" id="IPR011043">
    <property type="entry name" value="Gal_Oxase/kelch_b-propeller"/>
</dbReference>
<dbReference type="SUPFAM" id="SSF63829">
    <property type="entry name" value="Calcium-dependent phosphotriesterase"/>
    <property type="match status" value="1"/>
</dbReference>
<evidence type="ECO:0000256" key="1">
    <source>
        <dbReference type="SAM" id="MobiDB-lite"/>
    </source>
</evidence>
<protein>
    <submittedName>
        <fullName evidence="2">Uncharacterized protein</fullName>
    </submittedName>
</protein>
<name>A0ABV4TVK3_9GAMM</name>
<comment type="caution">
    <text evidence="2">The sequence shown here is derived from an EMBL/GenBank/DDBJ whole genome shotgun (WGS) entry which is preliminary data.</text>
</comment>
<evidence type="ECO:0000313" key="2">
    <source>
        <dbReference type="EMBL" id="MFA9461268.1"/>
    </source>
</evidence>
<reference evidence="2 3" key="1">
    <citation type="submission" date="2024-08" db="EMBL/GenBank/DDBJ databases">
        <title>Whole-genome sequencing of halo(alkali)philic microorganisms from hypersaline lakes.</title>
        <authorList>
            <person name="Sorokin D.Y."/>
            <person name="Merkel A.Y."/>
            <person name="Messina E."/>
            <person name="Yakimov M."/>
        </authorList>
    </citation>
    <scope>NUCLEOTIDE SEQUENCE [LARGE SCALE GENOMIC DNA]</scope>
    <source>
        <strain evidence="2 3">Cl-TMA</strain>
    </source>
</reference>
<dbReference type="Gene3D" id="2.120.10.80">
    <property type="entry name" value="Kelch-type beta propeller"/>
    <property type="match status" value="1"/>
</dbReference>
<organism evidence="2 3">
    <name type="scientific">Thiohalorhabdus methylotrophus</name>
    <dbReference type="NCBI Taxonomy" id="3242694"/>
    <lineage>
        <taxon>Bacteria</taxon>
        <taxon>Pseudomonadati</taxon>
        <taxon>Pseudomonadota</taxon>
        <taxon>Gammaproteobacteria</taxon>
        <taxon>Thiohalorhabdales</taxon>
        <taxon>Thiohalorhabdaceae</taxon>
        <taxon>Thiohalorhabdus</taxon>
    </lineage>
</organism>
<proteinExistence type="predicted"/>
<feature type="compositionally biased region" description="Low complexity" evidence="1">
    <location>
        <begin position="59"/>
        <end position="87"/>
    </location>
</feature>
<keyword evidence="3" id="KW-1185">Reference proteome</keyword>
<dbReference type="RefSeq" id="WP_373656053.1">
    <property type="nucleotide sequence ID" value="NZ_JBGUAW010000006.1"/>
</dbReference>
<sequence length="443" mass="48227">MLQGNGGNRYIPAGAVVFAALLMTACGDTLENADGLNGTGEESDQTGQTPTGGGGDSGGSTDADQTDSGDSGGDAQDPGTGDSGDNTDGSEDPPKSEPVEGQSGTWIKQSPQAGAGQPDYRPYSGVTAGNGFVYYWGGGHKTHPGNDVDAYDIANNRWIQLTEEENWENVWQWDHLTQSEKEAMDASRRGGWEVDLLSPRGRPVTKHSYGQMAWWPGHGYCLLKQRLWCYDPEKGDTDGAWTSLAKDPFPFNNEGQIAIWDLSYDPQLDTVVTVAGSGYSQRAWAYNPQTGAWDTVVTGASTGEKYSEVYSALNPETGWSVVYAQSRWLQMNFRTGEVKQMAQLRYNGQRVGASLSMEWSPELGKVLVAKNVDGRLRMWTYNPGSDRWATFELAGEGPANAHGKWDTLARDPQTGVYVFLAKENENANEGQTPETWTFHLSGE</sequence>
<evidence type="ECO:0000313" key="3">
    <source>
        <dbReference type="Proteomes" id="UP001575181"/>
    </source>
</evidence>
<dbReference type="EMBL" id="JBGUAW010000006">
    <property type="protein sequence ID" value="MFA9461268.1"/>
    <property type="molecule type" value="Genomic_DNA"/>
</dbReference>
<dbReference type="InterPro" id="IPR015915">
    <property type="entry name" value="Kelch-typ_b-propeller"/>
</dbReference>
<accession>A0ABV4TVK3</accession>
<feature type="compositionally biased region" description="Polar residues" evidence="1">
    <location>
        <begin position="102"/>
        <end position="112"/>
    </location>
</feature>
<dbReference type="SUPFAM" id="SSF50965">
    <property type="entry name" value="Galactose oxidase, central domain"/>
    <property type="match status" value="1"/>
</dbReference>
<gene>
    <name evidence="2" type="ORF">ACERLL_10560</name>
</gene>